<sequence length="96" mass="10898">MIASQALFLSEHRDSNLRSETSCLLSKAVYMHNLYNLHIMLSVASFITLASIPETMSYTMLLPFLFLIHGCPVFYRVVQTVSNVVQVSITYNQCFS</sequence>
<proteinExistence type="predicted"/>
<feature type="transmembrane region" description="Helical" evidence="1">
    <location>
        <begin position="34"/>
        <end position="52"/>
    </location>
</feature>
<feature type="transmembrane region" description="Helical" evidence="1">
    <location>
        <begin position="58"/>
        <end position="78"/>
    </location>
</feature>
<reference evidence="2" key="1">
    <citation type="journal article" date="2020" name="Stud. Mycol.">
        <title>101 Dothideomycetes genomes: a test case for predicting lifestyles and emergence of pathogens.</title>
        <authorList>
            <person name="Haridas S."/>
            <person name="Albert R."/>
            <person name="Binder M."/>
            <person name="Bloem J."/>
            <person name="Labutti K."/>
            <person name="Salamov A."/>
            <person name="Andreopoulos B."/>
            <person name="Baker S."/>
            <person name="Barry K."/>
            <person name="Bills G."/>
            <person name="Bluhm B."/>
            <person name="Cannon C."/>
            <person name="Castanera R."/>
            <person name="Culley D."/>
            <person name="Daum C."/>
            <person name="Ezra D."/>
            <person name="Gonzalez J."/>
            <person name="Henrissat B."/>
            <person name="Kuo A."/>
            <person name="Liang C."/>
            <person name="Lipzen A."/>
            <person name="Lutzoni F."/>
            <person name="Magnuson J."/>
            <person name="Mondo S."/>
            <person name="Nolan M."/>
            <person name="Ohm R."/>
            <person name="Pangilinan J."/>
            <person name="Park H.-J."/>
            <person name="Ramirez L."/>
            <person name="Alfaro M."/>
            <person name="Sun H."/>
            <person name="Tritt A."/>
            <person name="Yoshinaga Y."/>
            <person name="Zwiers L.-H."/>
            <person name="Turgeon B."/>
            <person name="Goodwin S."/>
            <person name="Spatafora J."/>
            <person name="Crous P."/>
            <person name="Grigoriev I."/>
        </authorList>
    </citation>
    <scope>NUCLEOTIDE SEQUENCE</scope>
    <source>
        <strain evidence="2">CBS 627.86</strain>
    </source>
</reference>
<organism evidence="2 3">
    <name type="scientific">Lophiotrema nucula</name>
    <dbReference type="NCBI Taxonomy" id="690887"/>
    <lineage>
        <taxon>Eukaryota</taxon>
        <taxon>Fungi</taxon>
        <taxon>Dikarya</taxon>
        <taxon>Ascomycota</taxon>
        <taxon>Pezizomycotina</taxon>
        <taxon>Dothideomycetes</taxon>
        <taxon>Pleosporomycetidae</taxon>
        <taxon>Pleosporales</taxon>
        <taxon>Lophiotremataceae</taxon>
        <taxon>Lophiotrema</taxon>
    </lineage>
</organism>
<dbReference type="AlphaFoldDB" id="A0A6A5ZPL9"/>
<keyword evidence="1" id="KW-0812">Transmembrane</keyword>
<protein>
    <submittedName>
        <fullName evidence="2">Uncharacterized protein</fullName>
    </submittedName>
</protein>
<gene>
    <name evidence="2" type="ORF">BDV96DRAFT_217724</name>
</gene>
<dbReference type="Proteomes" id="UP000799770">
    <property type="component" value="Unassembled WGS sequence"/>
</dbReference>
<evidence type="ECO:0000313" key="3">
    <source>
        <dbReference type="Proteomes" id="UP000799770"/>
    </source>
</evidence>
<name>A0A6A5ZPL9_9PLEO</name>
<evidence type="ECO:0000313" key="2">
    <source>
        <dbReference type="EMBL" id="KAF2121640.1"/>
    </source>
</evidence>
<accession>A0A6A5ZPL9</accession>
<keyword evidence="3" id="KW-1185">Reference proteome</keyword>
<keyword evidence="1" id="KW-1133">Transmembrane helix</keyword>
<dbReference type="EMBL" id="ML977312">
    <property type="protein sequence ID" value="KAF2121640.1"/>
    <property type="molecule type" value="Genomic_DNA"/>
</dbReference>
<keyword evidence="1" id="KW-0472">Membrane</keyword>
<evidence type="ECO:0000256" key="1">
    <source>
        <dbReference type="SAM" id="Phobius"/>
    </source>
</evidence>